<feature type="transmembrane region" description="Helical" evidence="5">
    <location>
        <begin position="64"/>
        <end position="85"/>
    </location>
</feature>
<comment type="caution">
    <text evidence="6">The sequence shown here is derived from an EMBL/GenBank/DDBJ whole genome shotgun (WGS) entry which is preliminary data.</text>
</comment>
<evidence type="ECO:0000256" key="3">
    <source>
        <dbReference type="ARBA" id="ARBA00022989"/>
    </source>
</evidence>
<feature type="transmembrane region" description="Helical" evidence="5">
    <location>
        <begin position="24"/>
        <end position="57"/>
    </location>
</feature>
<keyword evidence="3 5" id="KW-1133">Transmembrane helix</keyword>
<dbReference type="InterPro" id="IPR003339">
    <property type="entry name" value="ABC/ECF_trnsptr_transmembrane"/>
</dbReference>
<name>A0ABT6ZKU8_9ACTN</name>
<evidence type="ECO:0000313" key="6">
    <source>
        <dbReference type="EMBL" id="MDJ1129679.1"/>
    </source>
</evidence>
<evidence type="ECO:0000256" key="5">
    <source>
        <dbReference type="SAM" id="Phobius"/>
    </source>
</evidence>
<organism evidence="6 7">
    <name type="scientific">Kribbibacterium absianum</name>
    <dbReference type="NCBI Taxonomy" id="3044210"/>
    <lineage>
        <taxon>Bacteria</taxon>
        <taxon>Bacillati</taxon>
        <taxon>Actinomycetota</taxon>
        <taxon>Coriobacteriia</taxon>
        <taxon>Coriobacteriales</taxon>
        <taxon>Kribbibacteriaceae</taxon>
        <taxon>Kribbibacterium</taxon>
    </lineage>
</organism>
<keyword evidence="7" id="KW-1185">Reference proteome</keyword>
<gene>
    <name evidence="6" type="ORF">QJ043_06255</name>
</gene>
<protein>
    <submittedName>
        <fullName evidence="6">Energy-coupling factor transporter transmembrane component T</fullName>
    </submittedName>
</protein>
<reference evidence="6" key="1">
    <citation type="submission" date="2023-05" db="EMBL/GenBank/DDBJ databases">
        <title>[olsenella] sp. nov., isolated from a pig farm feces dump.</title>
        <authorList>
            <person name="Chang Y.-H."/>
        </authorList>
    </citation>
    <scope>NUCLEOTIDE SEQUENCE</scope>
    <source>
        <strain evidence="6">YH-ols2217</strain>
    </source>
</reference>
<evidence type="ECO:0000256" key="2">
    <source>
        <dbReference type="ARBA" id="ARBA00022692"/>
    </source>
</evidence>
<dbReference type="Pfam" id="PF02361">
    <property type="entry name" value="CbiQ"/>
    <property type="match status" value="1"/>
</dbReference>
<dbReference type="Proteomes" id="UP001431693">
    <property type="component" value="Unassembled WGS sequence"/>
</dbReference>
<sequence length="261" mass="26591">MSPVFGAYVAGDGFAHRLDARVKVLLLLLATVAAFGAANLGAALALLGGAVACAVLVGVAPRSLAAAAVPAAVVLVFAFLANALVADGTGDVTLFGSFGVSWDGLARGVLVVARILSLVAWCAVFSATTSSADLCEAVATFAAPLRGAGVPVDAWAMTLSLAVRFVPDTLGELANLRDAQAARGVDLAAGGPVRRVRRMAALLVPLTVAEFRRSLQVAEAMEDRCWGEEPWAHERRPLGVGGWLALGCGIVLCVACCGVGR</sequence>
<dbReference type="PANTHER" id="PTHR33514:SF13">
    <property type="entry name" value="PROTEIN ABCI12, CHLOROPLASTIC"/>
    <property type="match status" value="1"/>
</dbReference>
<dbReference type="EMBL" id="JASJEX010000003">
    <property type="protein sequence ID" value="MDJ1129679.1"/>
    <property type="molecule type" value="Genomic_DNA"/>
</dbReference>
<dbReference type="CDD" id="cd16914">
    <property type="entry name" value="EcfT"/>
    <property type="match status" value="1"/>
</dbReference>
<keyword evidence="4 5" id="KW-0472">Membrane</keyword>
<evidence type="ECO:0000256" key="1">
    <source>
        <dbReference type="ARBA" id="ARBA00004141"/>
    </source>
</evidence>
<dbReference type="PANTHER" id="PTHR33514">
    <property type="entry name" value="PROTEIN ABCI12, CHLOROPLASTIC"/>
    <property type="match status" value="1"/>
</dbReference>
<accession>A0ABT6ZKU8</accession>
<dbReference type="RefSeq" id="WP_283713142.1">
    <property type="nucleotide sequence ID" value="NZ_JASJEW010000002.1"/>
</dbReference>
<keyword evidence="2 5" id="KW-0812">Transmembrane</keyword>
<evidence type="ECO:0000313" key="7">
    <source>
        <dbReference type="Proteomes" id="UP001431693"/>
    </source>
</evidence>
<proteinExistence type="predicted"/>
<comment type="subcellular location">
    <subcellularLocation>
        <location evidence="1">Membrane</location>
        <topology evidence="1">Multi-pass membrane protein</topology>
    </subcellularLocation>
</comment>
<evidence type="ECO:0000256" key="4">
    <source>
        <dbReference type="ARBA" id="ARBA00023136"/>
    </source>
</evidence>